<keyword evidence="4 7" id="KW-0238">DNA-binding</keyword>
<dbReference type="SUPFAM" id="SSF53383">
    <property type="entry name" value="PLP-dependent transferases"/>
    <property type="match status" value="1"/>
</dbReference>
<keyword evidence="7" id="KW-0032">Aminotransferase</keyword>
<dbReference type="InterPro" id="IPR015424">
    <property type="entry name" value="PyrdxlP-dep_Trfase"/>
</dbReference>
<dbReference type="SMART" id="SM00345">
    <property type="entry name" value="HTH_GNTR"/>
    <property type="match status" value="1"/>
</dbReference>
<dbReference type="InterPro" id="IPR051446">
    <property type="entry name" value="HTH_trans_reg/aminotransferase"/>
</dbReference>
<dbReference type="InterPro" id="IPR000524">
    <property type="entry name" value="Tscrpt_reg_HTH_GntR"/>
</dbReference>
<protein>
    <submittedName>
        <fullName evidence="7">DNA-binding transcriptional regulator, MocR family, contains an aminotransferase domain</fullName>
    </submittedName>
</protein>
<dbReference type="PANTHER" id="PTHR46577">
    <property type="entry name" value="HTH-TYPE TRANSCRIPTIONAL REGULATORY PROTEIN GABR"/>
    <property type="match status" value="1"/>
</dbReference>
<evidence type="ECO:0000256" key="2">
    <source>
        <dbReference type="ARBA" id="ARBA00022898"/>
    </source>
</evidence>
<dbReference type="InterPro" id="IPR036390">
    <property type="entry name" value="WH_DNA-bd_sf"/>
</dbReference>
<keyword evidence="8" id="KW-1185">Reference proteome</keyword>
<evidence type="ECO:0000313" key="8">
    <source>
        <dbReference type="Proteomes" id="UP000199501"/>
    </source>
</evidence>
<dbReference type="GO" id="GO:0030170">
    <property type="term" value="F:pyridoxal phosphate binding"/>
    <property type="evidence" value="ECO:0007669"/>
    <property type="project" value="InterPro"/>
</dbReference>
<dbReference type="GO" id="GO:0003700">
    <property type="term" value="F:DNA-binding transcription factor activity"/>
    <property type="evidence" value="ECO:0007669"/>
    <property type="project" value="InterPro"/>
</dbReference>
<dbReference type="Gene3D" id="3.40.640.10">
    <property type="entry name" value="Type I PLP-dependent aspartate aminotransferase-like (Major domain)"/>
    <property type="match status" value="1"/>
</dbReference>
<dbReference type="AlphaFoldDB" id="A0A1G6TL62"/>
<keyword evidence="3" id="KW-0805">Transcription regulation</keyword>
<dbReference type="Pfam" id="PF00392">
    <property type="entry name" value="GntR"/>
    <property type="match status" value="1"/>
</dbReference>
<name>A0A1G6TL62_9PSEU</name>
<reference evidence="8" key="1">
    <citation type="submission" date="2016-10" db="EMBL/GenBank/DDBJ databases">
        <authorList>
            <person name="Varghese N."/>
            <person name="Submissions S."/>
        </authorList>
    </citation>
    <scope>NUCLEOTIDE SEQUENCE [LARGE SCALE GENOMIC DNA]</scope>
    <source>
        <strain evidence="8">IBRC-M 10403</strain>
    </source>
</reference>
<proteinExistence type="inferred from homology"/>
<dbReference type="GO" id="GO:0003677">
    <property type="term" value="F:DNA binding"/>
    <property type="evidence" value="ECO:0007669"/>
    <property type="project" value="UniProtKB-KW"/>
</dbReference>
<dbReference type="STRING" id="1271860.SAMN05216174_109198"/>
<dbReference type="Pfam" id="PF00155">
    <property type="entry name" value="Aminotran_1_2"/>
    <property type="match status" value="1"/>
</dbReference>
<dbReference type="PANTHER" id="PTHR46577:SF1">
    <property type="entry name" value="HTH-TYPE TRANSCRIPTIONAL REGULATORY PROTEIN GABR"/>
    <property type="match status" value="1"/>
</dbReference>
<evidence type="ECO:0000256" key="4">
    <source>
        <dbReference type="ARBA" id="ARBA00023125"/>
    </source>
</evidence>
<dbReference type="Proteomes" id="UP000199501">
    <property type="component" value="Unassembled WGS sequence"/>
</dbReference>
<evidence type="ECO:0000256" key="5">
    <source>
        <dbReference type="ARBA" id="ARBA00023163"/>
    </source>
</evidence>
<feature type="domain" description="HTH gntR-type" evidence="6">
    <location>
        <begin position="1"/>
        <end position="68"/>
    </location>
</feature>
<dbReference type="InterPro" id="IPR004839">
    <property type="entry name" value="Aminotransferase_I/II_large"/>
</dbReference>
<dbReference type="PROSITE" id="PS50949">
    <property type="entry name" value="HTH_GNTR"/>
    <property type="match status" value="1"/>
</dbReference>
<dbReference type="InterPro" id="IPR015422">
    <property type="entry name" value="PyrdxlP-dep_Trfase_small"/>
</dbReference>
<sequence>MDYREMADALAAEIARGTLRPGERLPTQRRFARAHGIAVSTASRVYAELARRGLVVGEVGRGTFVRTGEPPPEIALAEPRQARVDLELNFPVLPEHPAMLAESLRATLRPDAMAAAVRPVGTEGTARAREVSAGLLARGGWAPRPDDVLFAGTGRQAIAAVLAALVPPGERLGVEALTYPVVKGIAARLSIQLVPLAMDDQGVVPDAVSGSLRALYLQPALHNPLGVSMSAQRRAAIADVLRDREIPLVEDGIYGFLHDDPPVSALVPELGVLVDSLSKRLAPGLTLGFAVVPPRLHARVAAANRSGGWAAQRFALEAARGWIADGTAARLQADKRADAQARQALLAERLAGFAVHADPRAYHCWWVLPEHWRAETFVAAAARHGIAVTPAAAFAVGAARAPHAVRLALAAPPLPVLAAALGRLADIARGADDSGGDSC</sequence>
<evidence type="ECO:0000259" key="6">
    <source>
        <dbReference type="PROSITE" id="PS50949"/>
    </source>
</evidence>
<dbReference type="Gene3D" id="3.90.1150.10">
    <property type="entry name" value="Aspartate Aminotransferase, domain 1"/>
    <property type="match status" value="1"/>
</dbReference>
<dbReference type="SUPFAM" id="SSF46785">
    <property type="entry name" value="Winged helix' DNA-binding domain"/>
    <property type="match status" value="1"/>
</dbReference>
<dbReference type="OrthoDB" id="3564840at2"/>
<keyword evidence="5" id="KW-0804">Transcription</keyword>
<keyword evidence="2" id="KW-0663">Pyridoxal phosphate</keyword>
<organism evidence="7 8">
    <name type="scientific">Actinokineospora iranica</name>
    <dbReference type="NCBI Taxonomy" id="1271860"/>
    <lineage>
        <taxon>Bacteria</taxon>
        <taxon>Bacillati</taxon>
        <taxon>Actinomycetota</taxon>
        <taxon>Actinomycetes</taxon>
        <taxon>Pseudonocardiales</taxon>
        <taxon>Pseudonocardiaceae</taxon>
        <taxon>Actinokineospora</taxon>
    </lineage>
</organism>
<comment type="similarity">
    <text evidence="1">In the C-terminal section; belongs to the class-I pyridoxal-phosphate-dependent aminotransferase family.</text>
</comment>
<evidence type="ECO:0000313" key="7">
    <source>
        <dbReference type="EMBL" id="SDD29759.1"/>
    </source>
</evidence>
<gene>
    <name evidence="7" type="ORF">SAMN05216174_109198</name>
</gene>
<accession>A0A1G6TL62</accession>
<dbReference type="GO" id="GO:0008483">
    <property type="term" value="F:transaminase activity"/>
    <property type="evidence" value="ECO:0007669"/>
    <property type="project" value="UniProtKB-KW"/>
</dbReference>
<dbReference type="InterPro" id="IPR015421">
    <property type="entry name" value="PyrdxlP-dep_Trfase_major"/>
</dbReference>
<evidence type="ECO:0000256" key="1">
    <source>
        <dbReference type="ARBA" id="ARBA00005384"/>
    </source>
</evidence>
<dbReference type="InterPro" id="IPR036388">
    <property type="entry name" value="WH-like_DNA-bd_sf"/>
</dbReference>
<dbReference type="CDD" id="cd07377">
    <property type="entry name" value="WHTH_GntR"/>
    <property type="match status" value="1"/>
</dbReference>
<dbReference type="Gene3D" id="1.10.10.10">
    <property type="entry name" value="Winged helix-like DNA-binding domain superfamily/Winged helix DNA-binding domain"/>
    <property type="match status" value="1"/>
</dbReference>
<keyword evidence="7" id="KW-0808">Transferase</keyword>
<dbReference type="EMBL" id="FMZZ01000009">
    <property type="protein sequence ID" value="SDD29759.1"/>
    <property type="molecule type" value="Genomic_DNA"/>
</dbReference>
<dbReference type="CDD" id="cd00609">
    <property type="entry name" value="AAT_like"/>
    <property type="match status" value="1"/>
</dbReference>
<evidence type="ECO:0000256" key="3">
    <source>
        <dbReference type="ARBA" id="ARBA00023015"/>
    </source>
</evidence>